<dbReference type="AlphaFoldDB" id="A0A9P7S1H4"/>
<dbReference type="CDD" id="cd09917">
    <property type="entry name" value="F-box_SF"/>
    <property type="match status" value="1"/>
</dbReference>
<dbReference type="Proteomes" id="UP001049176">
    <property type="component" value="Chromosome 4"/>
</dbReference>
<dbReference type="KEGG" id="more:E1B28_007020"/>
<name>A0A9P7S1H4_9AGAR</name>
<proteinExistence type="predicted"/>
<reference evidence="2" key="1">
    <citation type="journal article" date="2021" name="Genome Biol. Evol.">
        <title>The assembled and annotated genome of the fairy-ring fungus Marasmius oreades.</title>
        <authorList>
            <person name="Hiltunen M."/>
            <person name="Ament-Velasquez S.L."/>
            <person name="Johannesson H."/>
        </authorList>
    </citation>
    <scope>NUCLEOTIDE SEQUENCE</scope>
    <source>
        <strain evidence="2">03SP1</strain>
    </source>
</reference>
<gene>
    <name evidence="2" type="ORF">E1B28_007020</name>
</gene>
<dbReference type="Pfam" id="PF00646">
    <property type="entry name" value="F-box"/>
    <property type="match status" value="1"/>
</dbReference>
<dbReference type="Gene3D" id="1.20.1280.50">
    <property type="match status" value="1"/>
</dbReference>
<keyword evidence="3" id="KW-1185">Reference proteome</keyword>
<evidence type="ECO:0000259" key="1">
    <source>
        <dbReference type="PROSITE" id="PS50181"/>
    </source>
</evidence>
<sequence length="558" mass="63367">MELELAHDAPDGPETTGFVMELLTLPTELILHILSFLSAQDITHFSSTSRTSHVLVASSPTLSYKLQLYLCKAEDNPKNRLAHREKLKLLRKQTHSWLHCEPNFSITVPVTFDEGSIYDLSGGAYFLGQVERRTLRYIDLPTESNERIDWKVFKPTKNQEEVIIDFTVNRYEHDMICLITGNRFAIGPLGVVYLKLSIYQFSTGNYHPLAKEPVQTIVGPESDWGTPAVYCEIAGDIIVLVTNFRIGVTSPSVTVYHWKTGKVLLRLTGTETYEGVVFLNENTILLPKISDDVLEIWKIPDLDEPSPDFPIRSLHLFDTAPNCSIQYISCRADPNPRAPDTLLNSDRPFHSCADDAIVLLHIWVRRGMLDATLVTLIVHRKALLELSSQSQTQFDFADLVPAAATPWSEWAPAIVLCFDAGGSVSSRWITEACAQRFVYLQGDSEEEGEEERPPATLVILDFDPDKIKEVEKEMEMDGDKQRRDRDMYGPVVRKGPHRFPQLEHRLFSEEVVSYLPYVESRTKEKYIFDGVMLDQERTVGLKTDRTTEQTFVSVLHFG</sequence>
<dbReference type="InterPro" id="IPR036047">
    <property type="entry name" value="F-box-like_dom_sf"/>
</dbReference>
<dbReference type="PROSITE" id="PS50181">
    <property type="entry name" value="FBOX"/>
    <property type="match status" value="1"/>
</dbReference>
<evidence type="ECO:0000313" key="3">
    <source>
        <dbReference type="Proteomes" id="UP001049176"/>
    </source>
</evidence>
<dbReference type="SUPFAM" id="SSF81383">
    <property type="entry name" value="F-box domain"/>
    <property type="match status" value="1"/>
</dbReference>
<dbReference type="RefSeq" id="XP_043009810.1">
    <property type="nucleotide sequence ID" value="XM_043151730.1"/>
</dbReference>
<dbReference type="EMBL" id="CM032184">
    <property type="protein sequence ID" value="KAG7093340.1"/>
    <property type="molecule type" value="Genomic_DNA"/>
</dbReference>
<dbReference type="GeneID" id="66076096"/>
<organism evidence="2 3">
    <name type="scientific">Marasmius oreades</name>
    <name type="common">fairy-ring Marasmius</name>
    <dbReference type="NCBI Taxonomy" id="181124"/>
    <lineage>
        <taxon>Eukaryota</taxon>
        <taxon>Fungi</taxon>
        <taxon>Dikarya</taxon>
        <taxon>Basidiomycota</taxon>
        <taxon>Agaricomycotina</taxon>
        <taxon>Agaricomycetes</taxon>
        <taxon>Agaricomycetidae</taxon>
        <taxon>Agaricales</taxon>
        <taxon>Marasmiineae</taxon>
        <taxon>Marasmiaceae</taxon>
        <taxon>Marasmius</taxon>
    </lineage>
</organism>
<protein>
    <recommendedName>
        <fullName evidence="1">F-box domain-containing protein</fullName>
    </recommendedName>
</protein>
<accession>A0A9P7S1H4</accession>
<dbReference type="InterPro" id="IPR001810">
    <property type="entry name" value="F-box_dom"/>
</dbReference>
<comment type="caution">
    <text evidence="2">The sequence shown here is derived from an EMBL/GenBank/DDBJ whole genome shotgun (WGS) entry which is preliminary data.</text>
</comment>
<feature type="domain" description="F-box" evidence="1">
    <location>
        <begin position="19"/>
        <end position="67"/>
    </location>
</feature>
<evidence type="ECO:0000313" key="2">
    <source>
        <dbReference type="EMBL" id="KAG7093340.1"/>
    </source>
</evidence>
<dbReference type="OrthoDB" id="2751409at2759"/>